<dbReference type="SUPFAM" id="SSF48371">
    <property type="entry name" value="ARM repeat"/>
    <property type="match status" value="1"/>
</dbReference>
<accession>A0ABW0BML4</accession>
<organism evidence="1 2">
    <name type="scientific">Nocardioides taihuensis</name>
    <dbReference type="NCBI Taxonomy" id="1835606"/>
    <lineage>
        <taxon>Bacteria</taxon>
        <taxon>Bacillati</taxon>
        <taxon>Actinomycetota</taxon>
        <taxon>Actinomycetes</taxon>
        <taxon>Propionibacteriales</taxon>
        <taxon>Nocardioidaceae</taxon>
        <taxon>Nocardioides</taxon>
    </lineage>
</organism>
<sequence>MRAAALAATTALVVSGCGSSLEDDISRAKDTSLSAVSRCSAMDEVAREGEAGVATLHQLAQSKDQRVARCATTALAGITDAEAVDELLPLLADHRQDVVVSATTALGRIGDRDAVKPVERLLDSRDAIVVIASLHALQRLGDRRSAPAVERVALRPTSTTAADAEWRTARRLAVTALGILGNPSSRGTLVQILSSNRPDARDGRHGTGAGLQA</sequence>
<dbReference type="SMART" id="SM00567">
    <property type="entry name" value="EZ_HEAT"/>
    <property type="match status" value="3"/>
</dbReference>
<dbReference type="InterPro" id="IPR011989">
    <property type="entry name" value="ARM-like"/>
</dbReference>
<dbReference type="RefSeq" id="WP_378591812.1">
    <property type="nucleotide sequence ID" value="NZ_JBHSKD010000021.1"/>
</dbReference>
<keyword evidence="2" id="KW-1185">Reference proteome</keyword>
<proteinExistence type="predicted"/>
<name>A0ABW0BML4_9ACTN</name>
<dbReference type="InterPro" id="IPR004155">
    <property type="entry name" value="PBS_lyase_HEAT"/>
</dbReference>
<evidence type="ECO:0000313" key="1">
    <source>
        <dbReference type="EMBL" id="MFC5178223.1"/>
    </source>
</evidence>
<protein>
    <submittedName>
        <fullName evidence="1">HEAT repeat domain-containing protein</fullName>
    </submittedName>
</protein>
<dbReference type="PROSITE" id="PS51257">
    <property type="entry name" value="PROKAR_LIPOPROTEIN"/>
    <property type="match status" value="1"/>
</dbReference>
<reference evidence="2" key="1">
    <citation type="journal article" date="2019" name="Int. J. Syst. Evol. Microbiol.">
        <title>The Global Catalogue of Microorganisms (GCM) 10K type strain sequencing project: providing services to taxonomists for standard genome sequencing and annotation.</title>
        <authorList>
            <consortium name="The Broad Institute Genomics Platform"/>
            <consortium name="The Broad Institute Genome Sequencing Center for Infectious Disease"/>
            <person name="Wu L."/>
            <person name="Ma J."/>
        </authorList>
    </citation>
    <scope>NUCLEOTIDE SEQUENCE [LARGE SCALE GENOMIC DNA]</scope>
    <source>
        <strain evidence="2">DFY41</strain>
    </source>
</reference>
<dbReference type="InterPro" id="IPR016024">
    <property type="entry name" value="ARM-type_fold"/>
</dbReference>
<dbReference type="EMBL" id="JBHSKD010000021">
    <property type="protein sequence ID" value="MFC5178223.1"/>
    <property type="molecule type" value="Genomic_DNA"/>
</dbReference>
<gene>
    <name evidence="1" type="ORF">ACFPGP_16210</name>
</gene>
<dbReference type="Proteomes" id="UP001596087">
    <property type="component" value="Unassembled WGS sequence"/>
</dbReference>
<evidence type="ECO:0000313" key="2">
    <source>
        <dbReference type="Proteomes" id="UP001596087"/>
    </source>
</evidence>
<dbReference type="Pfam" id="PF13646">
    <property type="entry name" value="HEAT_2"/>
    <property type="match status" value="1"/>
</dbReference>
<comment type="caution">
    <text evidence="1">The sequence shown here is derived from an EMBL/GenBank/DDBJ whole genome shotgun (WGS) entry which is preliminary data.</text>
</comment>
<dbReference type="Gene3D" id="1.25.10.10">
    <property type="entry name" value="Leucine-rich Repeat Variant"/>
    <property type="match status" value="1"/>
</dbReference>